<gene>
    <name evidence="2" type="ORF">CLODIP_2_CD04846</name>
</gene>
<keyword evidence="3" id="KW-1185">Reference proteome</keyword>
<dbReference type="Proteomes" id="UP000494165">
    <property type="component" value="Unassembled WGS sequence"/>
</dbReference>
<evidence type="ECO:0000313" key="3">
    <source>
        <dbReference type="Proteomes" id="UP000494165"/>
    </source>
</evidence>
<organism evidence="2 3">
    <name type="scientific">Cloeon dipterum</name>
    <dbReference type="NCBI Taxonomy" id="197152"/>
    <lineage>
        <taxon>Eukaryota</taxon>
        <taxon>Metazoa</taxon>
        <taxon>Ecdysozoa</taxon>
        <taxon>Arthropoda</taxon>
        <taxon>Hexapoda</taxon>
        <taxon>Insecta</taxon>
        <taxon>Pterygota</taxon>
        <taxon>Palaeoptera</taxon>
        <taxon>Ephemeroptera</taxon>
        <taxon>Pisciforma</taxon>
        <taxon>Baetidae</taxon>
        <taxon>Cloeon</taxon>
    </lineage>
</organism>
<dbReference type="AlphaFoldDB" id="A0A8S1DY09"/>
<proteinExistence type="predicted"/>
<protein>
    <submittedName>
        <fullName evidence="2">Uncharacterized protein</fullName>
    </submittedName>
</protein>
<accession>A0A8S1DY09</accession>
<feature type="region of interest" description="Disordered" evidence="1">
    <location>
        <begin position="73"/>
        <end position="116"/>
    </location>
</feature>
<dbReference type="EMBL" id="CADEPI010000444">
    <property type="protein sequence ID" value="CAB3385962.1"/>
    <property type="molecule type" value="Genomic_DNA"/>
</dbReference>
<comment type="caution">
    <text evidence="2">The sequence shown here is derived from an EMBL/GenBank/DDBJ whole genome shotgun (WGS) entry which is preliminary data.</text>
</comment>
<name>A0A8S1DY09_9INSE</name>
<reference evidence="2 3" key="1">
    <citation type="submission" date="2020-04" db="EMBL/GenBank/DDBJ databases">
        <authorList>
            <person name="Alioto T."/>
            <person name="Alioto T."/>
            <person name="Gomez Garrido J."/>
        </authorList>
    </citation>
    <scope>NUCLEOTIDE SEQUENCE [LARGE SCALE GENOMIC DNA]</scope>
</reference>
<evidence type="ECO:0000313" key="2">
    <source>
        <dbReference type="EMBL" id="CAB3385962.1"/>
    </source>
</evidence>
<sequence>MSSERRPNHPRSKAIISLDDEHPVCDTNGQMCQVCKEQVQFEELKLLEKELMENEDCEEMIKDFSFMFGYPQEKAEEPDSASRVGRSRNLKTLGSRDRSSTGRTKQAVAKHKKRQENKANLAKAKVDLLPTYLKTFLERTTQNAAIALNDERFTTTWYEVKNLSDDVDKMELH</sequence>
<evidence type="ECO:0000256" key="1">
    <source>
        <dbReference type="SAM" id="MobiDB-lite"/>
    </source>
</evidence>